<dbReference type="Pfam" id="PF01850">
    <property type="entry name" value="PIN"/>
    <property type="match status" value="1"/>
</dbReference>
<comment type="cofactor">
    <cofactor evidence="1">
        <name>Mg(2+)</name>
        <dbReference type="ChEBI" id="CHEBI:18420"/>
    </cofactor>
</comment>
<dbReference type="PANTHER" id="PTHR33653:SF1">
    <property type="entry name" value="RIBONUCLEASE VAPC2"/>
    <property type="match status" value="1"/>
</dbReference>
<proteinExistence type="inferred from homology"/>
<keyword evidence="5" id="KW-0378">Hydrolase</keyword>
<feature type="domain" description="PIN" evidence="8">
    <location>
        <begin position="11"/>
        <end position="120"/>
    </location>
</feature>
<gene>
    <name evidence="9" type="ORF">EVJ48_06315</name>
</gene>
<dbReference type="AlphaFoldDB" id="A0A520XC61"/>
<dbReference type="EMBL" id="SHMQ01000015">
    <property type="protein sequence ID" value="RZV38718.1"/>
    <property type="molecule type" value="Genomic_DNA"/>
</dbReference>
<evidence type="ECO:0000256" key="7">
    <source>
        <dbReference type="ARBA" id="ARBA00038093"/>
    </source>
</evidence>
<dbReference type="Proteomes" id="UP000322454">
    <property type="component" value="Unassembled WGS sequence"/>
</dbReference>
<dbReference type="InterPro" id="IPR002716">
    <property type="entry name" value="PIN_dom"/>
</dbReference>
<dbReference type="GO" id="GO:0004518">
    <property type="term" value="F:nuclease activity"/>
    <property type="evidence" value="ECO:0007669"/>
    <property type="project" value="UniProtKB-KW"/>
</dbReference>
<dbReference type="GO" id="GO:0046872">
    <property type="term" value="F:metal ion binding"/>
    <property type="evidence" value="ECO:0007669"/>
    <property type="project" value="UniProtKB-KW"/>
</dbReference>
<protein>
    <submittedName>
        <fullName evidence="9">Type II toxin-antitoxin system VapC family toxin</fullName>
    </submittedName>
</protein>
<comment type="similarity">
    <text evidence="7">Belongs to the PINc/VapC protein family.</text>
</comment>
<evidence type="ECO:0000259" key="8">
    <source>
        <dbReference type="Pfam" id="PF01850"/>
    </source>
</evidence>
<evidence type="ECO:0000256" key="4">
    <source>
        <dbReference type="ARBA" id="ARBA00022723"/>
    </source>
</evidence>
<reference evidence="9 10" key="1">
    <citation type="submission" date="2019-01" db="EMBL/GenBank/DDBJ databases">
        <title>Insights into ecological role of a new deltaproteobacterial order Candidatus Sinidesulfobacterales (Sva0485) by metagenomics and metatranscriptomics.</title>
        <authorList>
            <person name="Tan S."/>
            <person name="Liu J."/>
            <person name="Fang Y."/>
            <person name="Hedlund B."/>
            <person name="Lian Z.-H."/>
            <person name="Huang L.-Y."/>
            <person name="Li J.-T."/>
            <person name="Huang L.-N."/>
            <person name="Li W.-J."/>
            <person name="Jiang H.-C."/>
            <person name="Dong H.-L."/>
            <person name="Shu W.-S."/>
        </authorList>
    </citation>
    <scope>NUCLEOTIDE SEQUENCE [LARGE SCALE GENOMIC DNA]</scope>
    <source>
        <strain evidence="9">AP4</strain>
    </source>
</reference>
<dbReference type="InterPro" id="IPR050556">
    <property type="entry name" value="Type_II_TA_system_RNase"/>
</dbReference>
<sequence>MNNFADNINKIFLDTDIAIFLLKKETKFVKPFLNLYGNGTRFFYNPIVKAEIYAGAFKSEYDTIERFFNFLECVDINDEIGEKAGLYANEFKKSYNGISLEDFIIAATVKTHGLKLWTNNIKHYPMKNIEFI</sequence>
<evidence type="ECO:0000256" key="3">
    <source>
        <dbReference type="ARBA" id="ARBA00022722"/>
    </source>
</evidence>
<evidence type="ECO:0000313" key="10">
    <source>
        <dbReference type="Proteomes" id="UP000322454"/>
    </source>
</evidence>
<dbReference type="InterPro" id="IPR029060">
    <property type="entry name" value="PIN-like_dom_sf"/>
</dbReference>
<keyword evidence="3" id="KW-0540">Nuclease</keyword>
<comment type="caution">
    <text evidence="9">The sequence shown here is derived from an EMBL/GenBank/DDBJ whole genome shotgun (WGS) entry which is preliminary data.</text>
</comment>
<accession>A0A520XC61</accession>
<dbReference type="GO" id="GO:0016787">
    <property type="term" value="F:hydrolase activity"/>
    <property type="evidence" value="ECO:0007669"/>
    <property type="project" value="UniProtKB-KW"/>
</dbReference>
<evidence type="ECO:0000256" key="1">
    <source>
        <dbReference type="ARBA" id="ARBA00001946"/>
    </source>
</evidence>
<keyword evidence="6" id="KW-0460">Magnesium</keyword>
<evidence type="ECO:0000313" key="9">
    <source>
        <dbReference type="EMBL" id="RZV38718.1"/>
    </source>
</evidence>
<dbReference type="Gene3D" id="3.40.50.1010">
    <property type="entry name" value="5'-nuclease"/>
    <property type="match status" value="1"/>
</dbReference>
<keyword evidence="4" id="KW-0479">Metal-binding</keyword>
<evidence type="ECO:0000256" key="5">
    <source>
        <dbReference type="ARBA" id="ARBA00022801"/>
    </source>
</evidence>
<dbReference type="CDD" id="cd18741">
    <property type="entry name" value="PIN_VapC4-5_FitB-like"/>
    <property type="match status" value="1"/>
</dbReference>
<keyword evidence="2" id="KW-1277">Toxin-antitoxin system</keyword>
<evidence type="ECO:0000256" key="6">
    <source>
        <dbReference type="ARBA" id="ARBA00022842"/>
    </source>
</evidence>
<organism evidence="9 10">
    <name type="scientific">Candidatus Acidulodesulfobacterium acidiphilum</name>
    <dbReference type="NCBI Taxonomy" id="2597224"/>
    <lineage>
        <taxon>Bacteria</taxon>
        <taxon>Deltaproteobacteria</taxon>
        <taxon>Candidatus Acidulodesulfobacterales</taxon>
        <taxon>Candidatus Acidulodesulfobacterium</taxon>
    </lineage>
</organism>
<dbReference type="SUPFAM" id="SSF88723">
    <property type="entry name" value="PIN domain-like"/>
    <property type="match status" value="1"/>
</dbReference>
<name>A0A520XC61_9DELT</name>
<evidence type="ECO:0000256" key="2">
    <source>
        <dbReference type="ARBA" id="ARBA00022649"/>
    </source>
</evidence>
<dbReference type="PANTHER" id="PTHR33653">
    <property type="entry name" value="RIBONUCLEASE VAPC2"/>
    <property type="match status" value="1"/>
</dbReference>